<proteinExistence type="predicted"/>
<evidence type="ECO:0000259" key="1">
    <source>
        <dbReference type="Pfam" id="PF12957"/>
    </source>
</evidence>
<organism evidence="2">
    <name type="scientific">Streptomyces sp. R39</name>
    <dbReference type="NCBI Taxonomy" id="3238631"/>
    <lineage>
        <taxon>Bacteria</taxon>
        <taxon>Bacillati</taxon>
        <taxon>Actinomycetota</taxon>
        <taxon>Actinomycetes</taxon>
        <taxon>Kitasatosporales</taxon>
        <taxon>Streptomycetaceae</taxon>
        <taxon>Streptomyces</taxon>
    </lineage>
</organism>
<name>A0AB39R218_9ACTN</name>
<dbReference type="EMBL" id="CP163442">
    <property type="protein sequence ID" value="XDQ49888.1"/>
    <property type="molecule type" value="Genomic_DNA"/>
</dbReference>
<protein>
    <submittedName>
        <fullName evidence="2">DUF3846 domain-containing protein</fullName>
    </submittedName>
</protein>
<feature type="domain" description="DUF3846" evidence="1">
    <location>
        <begin position="35"/>
        <end position="111"/>
    </location>
</feature>
<accession>A0AB39R218</accession>
<geneLocation type="plasmid" evidence="2">
    <name>unnamed1</name>
</geneLocation>
<dbReference type="Pfam" id="PF12957">
    <property type="entry name" value="DUF3846"/>
    <property type="match status" value="1"/>
</dbReference>
<evidence type="ECO:0000313" key="2">
    <source>
        <dbReference type="EMBL" id="XDQ49888.1"/>
    </source>
</evidence>
<sequence>MPRPSSALLLTYNSQLVEIELPVGHGPDSGAQRRAVMRAVLRCDTFDVIALTRRWDMWIDDEGLYNHPVNPAATALARRFGYTHQPYHGSVLLTGGPDADGNTLPLLRQQLIGLLHTLQDLT</sequence>
<keyword evidence="2" id="KW-0614">Plasmid</keyword>
<gene>
    <name evidence="2" type="ORF">AB5J52_48050</name>
</gene>
<dbReference type="InterPro" id="IPR024559">
    <property type="entry name" value="DUF3846"/>
</dbReference>
<reference evidence="2" key="1">
    <citation type="submission" date="2024-07" db="EMBL/GenBank/DDBJ databases">
        <authorList>
            <person name="Yu S.T."/>
        </authorList>
    </citation>
    <scope>NUCLEOTIDE SEQUENCE</scope>
    <source>
        <strain evidence="2">R39</strain>
        <plasmid evidence="2">unnamed1</plasmid>
    </source>
</reference>
<dbReference type="RefSeq" id="WP_369228415.1">
    <property type="nucleotide sequence ID" value="NZ_CP163442.1"/>
</dbReference>
<dbReference type="AlphaFoldDB" id="A0AB39R218"/>